<comment type="caution">
    <text evidence="2">The sequence shown here is derived from an EMBL/GenBank/DDBJ whole genome shotgun (WGS) entry which is preliminary data.</text>
</comment>
<dbReference type="EMBL" id="VZPE01000004">
    <property type="protein sequence ID" value="KAB0571273.1"/>
    <property type="molecule type" value="Genomic_DNA"/>
</dbReference>
<evidence type="ECO:0000313" key="2">
    <source>
        <dbReference type="EMBL" id="KAB0571273.1"/>
    </source>
</evidence>
<evidence type="ECO:0000259" key="1">
    <source>
        <dbReference type="Pfam" id="PF04965"/>
    </source>
</evidence>
<dbReference type="SUPFAM" id="SSF160719">
    <property type="entry name" value="gpW/gp25-like"/>
    <property type="match status" value="1"/>
</dbReference>
<sequence length="132" mass="14447">MVGISRHTGLPIGNLESAYQGVEVILMRRIGSLIMRREFGAGVVELLGRKMTPNLFAAFQSLIATAIDLWEPRFQVRRVIVTGSVDEIRAGRAGFQILADFRPRGHLGDTTVERVVSFGLSISSGKVVVKPI</sequence>
<reference evidence="2" key="1">
    <citation type="submission" date="2019-09" db="EMBL/GenBank/DDBJ databases">
        <title>Draft genome sequences of 48 bacterial type strains from the CCUG.</title>
        <authorList>
            <person name="Tunovic T."/>
            <person name="Pineiro-Iglesias B."/>
            <person name="Unosson C."/>
            <person name="Inganas E."/>
            <person name="Ohlen M."/>
            <person name="Cardew S."/>
            <person name="Jensie-Markopoulos S."/>
            <person name="Salva-Serra F."/>
            <person name="Jaen-Luchoro D."/>
            <person name="Karlsson R."/>
            <person name="Svensson-Stadler L."/>
            <person name="Chun J."/>
            <person name="Moore E."/>
        </authorList>
    </citation>
    <scope>NUCLEOTIDE SEQUENCE</scope>
    <source>
        <strain evidence="2">CCUG 50899</strain>
    </source>
</reference>
<dbReference type="Pfam" id="PF04965">
    <property type="entry name" value="GPW_gp25"/>
    <property type="match status" value="1"/>
</dbReference>
<accession>A0A643F0R4</accession>
<gene>
    <name evidence="2" type="ORF">F7Q93_11150</name>
</gene>
<dbReference type="RefSeq" id="WP_128094305.1">
    <property type="nucleotide sequence ID" value="NZ_JBHEEN010000004.1"/>
</dbReference>
<proteinExistence type="predicted"/>
<name>A0A643F0R4_9HYPH</name>
<organism evidence="2">
    <name type="scientific">Brucella pituitosa</name>
    <dbReference type="NCBI Taxonomy" id="571256"/>
    <lineage>
        <taxon>Bacteria</taxon>
        <taxon>Pseudomonadati</taxon>
        <taxon>Pseudomonadota</taxon>
        <taxon>Alphaproteobacteria</taxon>
        <taxon>Hyphomicrobiales</taxon>
        <taxon>Brucellaceae</taxon>
        <taxon>Brucella/Ochrobactrum group</taxon>
        <taxon>Brucella</taxon>
    </lineage>
</organism>
<feature type="domain" description="IraD/Gp25-like" evidence="1">
    <location>
        <begin position="20"/>
        <end position="101"/>
    </location>
</feature>
<dbReference type="InterPro" id="IPR007048">
    <property type="entry name" value="IraD/Gp25-like"/>
</dbReference>
<dbReference type="Gene3D" id="3.10.450.40">
    <property type="match status" value="1"/>
</dbReference>
<dbReference type="AlphaFoldDB" id="A0A643F0R4"/>
<protein>
    <recommendedName>
        <fullName evidence="1">IraD/Gp25-like domain-containing protein</fullName>
    </recommendedName>
</protein>